<feature type="region of interest" description="Disordered" evidence="1">
    <location>
        <begin position="46"/>
        <end position="228"/>
    </location>
</feature>
<evidence type="ECO:0000256" key="1">
    <source>
        <dbReference type="SAM" id="MobiDB-lite"/>
    </source>
</evidence>
<protein>
    <submittedName>
        <fullName evidence="2">Uncharacterized protein</fullName>
    </submittedName>
</protein>
<proteinExistence type="predicted"/>
<evidence type="ECO:0000313" key="2">
    <source>
        <dbReference type="EMBL" id="GFA14134.1"/>
    </source>
</evidence>
<feature type="compositionally biased region" description="Polar residues" evidence="1">
    <location>
        <begin position="510"/>
        <end position="527"/>
    </location>
</feature>
<reference evidence="2" key="1">
    <citation type="journal article" date="2019" name="Sci. Rep.">
        <title>Draft genome of Tanacetum cinerariifolium, the natural source of mosquito coil.</title>
        <authorList>
            <person name="Yamashiro T."/>
            <person name="Shiraishi A."/>
            <person name="Satake H."/>
            <person name="Nakayama K."/>
        </authorList>
    </citation>
    <scope>NUCLEOTIDE SEQUENCE</scope>
</reference>
<feature type="compositionally biased region" description="Acidic residues" evidence="1">
    <location>
        <begin position="162"/>
        <end position="176"/>
    </location>
</feature>
<feature type="compositionally biased region" description="Acidic residues" evidence="1">
    <location>
        <begin position="142"/>
        <end position="155"/>
    </location>
</feature>
<dbReference type="EMBL" id="BKCJ010375295">
    <property type="protein sequence ID" value="GFA14134.1"/>
    <property type="molecule type" value="Genomic_DNA"/>
</dbReference>
<feature type="compositionally biased region" description="Acidic residues" evidence="1">
    <location>
        <begin position="194"/>
        <end position="204"/>
    </location>
</feature>
<feature type="region of interest" description="Disordered" evidence="1">
    <location>
        <begin position="457"/>
        <end position="527"/>
    </location>
</feature>
<accession>A0A699J5Z7</accession>
<gene>
    <name evidence="2" type="ORF">Tci_586106</name>
</gene>
<feature type="region of interest" description="Disordered" evidence="1">
    <location>
        <begin position="1"/>
        <end position="34"/>
    </location>
</feature>
<sequence length="790" mass="88182">GEAAPKPKASARKKKGSFASSTTPPTPIATPTPTTTVVAALWLSTAAKGKQPARATSPTDPSDVERTEAEHLKIVLRRRRHEMHISQQGGFGTDEGTGSKPGVPDVPSDDSNKEISWNSSDDEDVDAQGKDRDDDEANKNDESDDRQDDYDDQDEAEKSGGEDEETKSDEESEEEETTKTEEESFDLIPRTPEESEDDGNDEEDQGLRISEEERMQEEEKADELYRDVDINQGRGLQLSQDIEYSHVTLTPTHSDGQQESSSTSSFVTNLLNPIIDPDSHVTLTPVHSDGQQESSSTSSFVTSLLNQIIDPGMESIFTTGLSSVTPIPSPKSTMTPSIITTTTTTSQPPIPPTPIPSDVLQTLPTFASVFRFEDRVKSLEVNFSEFMRTNQSTEAVFNITADLSEMELKKILIDKIEGNKSIQRSDKQRNLYKALVKAYDADKTILDSYGESAILKRRREDEDDQEGPSARSDRGSKKRREGREHASSSTPSEPATGSAGRSTTGTQSRQLSASESAFTEEPAQTTYQMEEPSHLVFEIGAEDQPIVQTSQHPEWFSQPRKPPTPDRDWNKTLPALDVDTLTPELLAGPTYELMRGSCNSLTELEYHLEEVYKVTTDQLDWDNPEGQQYPHNLLQPLPLIPDNWGRRVISFAHFISNDLEYLRGDSIQRENDEFLKTTDENIKKIIKEQVKTQVKAQVTRILPRIEEAVNTQLEAKVLTRSSHSSRTSYAVAADLSDMEVKKILIDKMEGNKSIQQSDEQRNLYKALVEAYDADKTILDIYGESTILKRR</sequence>
<feature type="compositionally biased region" description="Basic and acidic residues" evidence="1">
    <location>
        <begin position="471"/>
        <end position="486"/>
    </location>
</feature>
<feature type="non-terminal residue" evidence="2">
    <location>
        <position position="1"/>
    </location>
</feature>
<feature type="compositionally biased region" description="Basic and acidic residues" evidence="1">
    <location>
        <begin position="63"/>
        <end position="73"/>
    </location>
</feature>
<dbReference type="AlphaFoldDB" id="A0A699J5Z7"/>
<organism evidence="2">
    <name type="scientific">Tanacetum cinerariifolium</name>
    <name type="common">Dalmatian daisy</name>
    <name type="synonym">Chrysanthemum cinerariifolium</name>
    <dbReference type="NCBI Taxonomy" id="118510"/>
    <lineage>
        <taxon>Eukaryota</taxon>
        <taxon>Viridiplantae</taxon>
        <taxon>Streptophyta</taxon>
        <taxon>Embryophyta</taxon>
        <taxon>Tracheophyta</taxon>
        <taxon>Spermatophyta</taxon>
        <taxon>Magnoliopsida</taxon>
        <taxon>eudicotyledons</taxon>
        <taxon>Gunneridae</taxon>
        <taxon>Pentapetalae</taxon>
        <taxon>asterids</taxon>
        <taxon>campanulids</taxon>
        <taxon>Asterales</taxon>
        <taxon>Asteraceae</taxon>
        <taxon>Asteroideae</taxon>
        <taxon>Anthemideae</taxon>
        <taxon>Anthemidinae</taxon>
        <taxon>Tanacetum</taxon>
    </lineage>
</organism>
<comment type="caution">
    <text evidence="2">The sequence shown here is derived from an EMBL/GenBank/DDBJ whole genome shotgun (WGS) entry which is preliminary data.</text>
</comment>
<feature type="compositionally biased region" description="Low complexity" evidence="1">
    <location>
        <begin position="495"/>
        <end position="509"/>
    </location>
</feature>
<feature type="compositionally biased region" description="Basic and acidic residues" evidence="1">
    <location>
        <begin position="127"/>
        <end position="141"/>
    </location>
</feature>
<name>A0A699J5Z7_TANCI</name>